<dbReference type="Proteomes" id="UP001519503">
    <property type="component" value="Unassembled WGS sequence"/>
</dbReference>
<comment type="caution">
    <text evidence="1">The sequence shown here is derived from an EMBL/GenBank/DDBJ whole genome shotgun (WGS) entry which is preliminary data.</text>
</comment>
<name>A0ABS5QX36_9LACO</name>
<dbReference type="SUPFAM" id="SSF56281">
    <property type="entry name" value="Metallo-hydrolase/oxidoreductase"/>
    <property type="match status" value="1"/>
</dbReference>
<dbReference type="InterPro" id="IPR036866">
    <property type="entry name" value="RibonucZ/Hydroxyglut_hydro"/>
</dbReference>
<accession>A0ABS5QX36</accession>
<dbReference type="Gene3D" id="3.60.15.10">
    <property type="entry name" value="Ribonuclease Z/Hydroxyacylglutathione hydrolase-like"/>
    <property type="match status" value="1"/>
</dbReference>
<keyword evidence="2" id="KW-1185">Reference proteome</keyword>
<dbReference type="RefSeq" id="WP_213821983.1">
    <property type="nucleotide sequence ID" value="NZ_JAAMFL010000007.1"/>
</dbReference>
<sequence>MILENFRVDLLVIPAGMRSLPSFQKKIQPYLQRTRVVEATNQTTIPNCPLNIRYPFEAGLAGNDDSLAWTGKIGGQSIYTAGDLDRNGEQKIWSKYPDFSPTIVKFGHHGSKTATDPTVFAHWQPKVGLVSAGRNSRYGHPHQEVLDVAEKEKMIVYSTQEQGMLRYSYRGNHGHFEVSIHDPAGY</sequence>
<dbReference type="PANTHER" id="PTHR30619">
    <property type="entry name" value="DNA INTERNALIZATION/COMPETENCE PROTEIN COMEC/REC2"/>
    <property type="match status" value="1"/>
</dbReference>
<dbReference type="PANTHER" id="PTHR30619:SF1">
    <property type="entry name" value="RECOMBINATION PROTEIN 2"/>
    <property type="match status" value="1"/>
</dbReference>
<evidence type="ECO:0000313" key="1">
    <source>
        <dbReference type="EMBL" id="MBS9337764.1"/>
    </source>
</evidence>
<gene>
    <name evidence="1" type="ORF">G6R30_04725</name>
</gene>
<organism evidence="1 2">
    <name type="scientific">Fructobacillus parabroussonetiae</name>
    <dbReference type="NCBI Taxonomy" id="2713174"/>
    <lineage>
        <taxon>Bacteria</taxon>
        <taxon>Bacillati</taxon>
        <taxon>Bacillota</taxon>
        <taxon>Bacilli</taxon>
        <taxon>Lactobacillales</taxon>
        <taxon>Lactobacillaceae</taxon>
        <taxon>Fructobacillus</taxon>
    </lineage>
</organism>
<reference evidence="1 2" key="1">
    <citation type="submission" date="2020-02" db="EMBL/GenBank/DDBJ databases">
        <title>Fructobacillus sp. isolated from paper mulberry of Taiwan.</title>
        <authorList>
            <person name="Lin S.-T."/>
        </authorList>
    </citation>
    <scope>NUCLEOTIDE SEQUENCE [LARGE SCALE GENOMIC DNA]</scope>
    <source>
        <strain evidence="1 2">S1-1</strain>
    </source>
</reference>
<evidence type="ECO:0000313" key="2">
    <source>
        <dbReference type="Proteomes" id="UP001519503"/>
    </source>
</evidence>
<dbReference type="EMBL" id="JAAMFL010000007">
    <property type="protein sequence ID" value="MBS9337764.1"/>
    <property type="molecule type" value="Genomic_DNA"/>
</dbReference>
<protein>
    <submittedName>
        <fullName evidence="1">Uncharacterized protein</fullName>
    </submittedName>
</protein>
<proteinExistence type="predicted"/>
<dbReference type="InterPro" id="IPR052159">
    <property type="entry name" value="Competence_DNA_uptake"/>
</dbReference>